<keyword evidence="3" id="KW-1185">Reference proteome</keyword>
<keyword evidence="1" id="KW-1133">Transmembrane helix</keyword>
<feature type="transmembrane region" description="Helical" evidence="1">
    <location>
        <begin position="12"/>
        <end position="35"/>
    </location>
</feature>
<dbReference type="Proteomes" id="UP000019486">
    <property type="component" value="Unassembled WGS sequence"/>
</dbReference>
<keyword evidence="1" id="KW-0472">Membrane</keyword>
<evidence type="ECO:0000313" key="2">
    <source>
        <dbReference type="EMBL" id="EWY41221.1"/>
    </source>
</evidence>
<gene>
    <name evidence="2" type="ORF">N825_30590</name>
</gene>
<proteinExistence type="predicted"/>
<reference evidence="2 3" key="1">
    <citation type="submission" date="2013-08" db="EMBL/GenBank/DDBJ databases">
        <title>The genome sequence of Skermanella stibiiresistens.</title>
        <authorList>
            <person name="Zhu W."/>
            <person name="Wang G."/>
        </authorList>
    </citation>
    <scope>NUCLEOTIDE SEQUENCE [LARGE SCALE GENOMIC DNA]</scope>
    <source>
        <strain evidence="2 3">SB22</strain>
    </source>
</reference>
<dbReference type="OrthoDB" id="7366690at2"/>
<evidence type="ECO:0000313" key="3">
    <source>
        <dbReference type="Proteomes" id="UP000019486"/>
    </source>
</evidence>
<comment type="caution">
    <text evidence="2">The sequence shown here is derived from an EMBL/GenBank/DDBJ whole genome shotgun (WGS) entry which is preliminary data.</text>
</comment>
<keyword evidence="1" id="KW-0812">Transmembrane</keyword>
<organism evidence="2 3">
    <name type="scientific">Skermanella stibiiresistens SB22</name>
    <dbReference type="NCBI Taxonomy" id="1385369"/>
    <lineage>
        <taxon>Bacteria</taxon>
        <taxon>Pseudomonadati</taxon>
        <taxon>Pseudomonadota</taxon>
        <taxon>Alphaproteobacteria</taxon>
        <taxon>Rhodospirillales</taxon>
        <taxon>Azospirillaceae</taxon>
        <taxon>Skermanella</taxon>
    </lineage>
</organism>
<evidence type="ECO:0000256" key="1">
    <source>
        <dbReference type="SAM" id="Phobius"/>
    </source>
</evidence>
<dbReference type="EMBL" id="AVFL01000005">
    <property type="protein sequence ID" value="EWY41221.1"/>
    <property type="molecule type" value="Genomic_DNA"/>
</dbReference>
<dbReference type="RefSeq" id="WP_037449790.1">
    <property type="nucleotide sequence ID" value="NZ_AVFL01000005.1"/>
</dbReference>
<feature type="transmembrane region" description="Helical" evidence="1">
    <location>
        <begin position="55"/>
        <end position="77"/>
    </location>
</feature>
<accession>W9H918</accession>
<sequence length="83" mass="8772">MLGLAVRTLGKLLVIWGALLPLITLPSTAFGPYGVVPLLHISLRSMHAWIGPVQVGYDDVIVGALLLVGVGLSFLMLPKSPRA</sequence>
<dbReference type="AlphaFoldDB" id="W9H918"/>
<protein>
    <submittedName>
        <fullName evidence="2">Uncharacterized protein</fullName>
    </submittedName>
</protein>
<name>W9H918_9PROT</name>